<dbReference type="Proteomes" id="UP000315003">
    <property type="component" value="Chromosome"/>
</dbReference>
<feature type="region of interest" description="Disordered" evidence="2">
    <location>
        <begin position="35"/>
        <end position="58"/>
    </location>
</feature>
<feature type="region of interest" description="Disordered" evidence="2">
    <location>
        <begin position="166"/>
        <end position="201"/>
    </location>
</feature>
<feature type="chain" id="PRO_5021892451" evidence="3">
    <location>
        <begin position="32"/>
        <end position="404"/>
    </location>
</feature>
<evidence type="ECO:0000313" key="4">
    <source>
        <dbReference type="EMBL" id="QDT61177.1"/>
    </source>
</evidence>
<feature type="signal peptide" evidence="3">
    <location>
        <begin position="1"/>
        <end position="31"/>
    </location>
</feature>
<keyword evidence="1" id="KW-0175">Coiled coil</keyword>
<dbReference type="AlphaFoldDB" id="A0A517SYF6"/>
<organism evidence="4 5">
    <name type="scientific">Stieleria bergensis</name>
    <dbReference type="NCBI Taxonomy" id="2528025"/>
    <lineage>
        <taxon>Bacteria</taxon>
        <taxon>Pseudomonadati</taxon>
        <taxon>Planctomycetota</taxon>
        <taxon>Planctomycetia</taxon>
        <taxon>Pirellulales</taxon>
        <taxon>Pirellulaceae</taxon>
        <taxon>Stieleria</taxon>
    </lineage>
</organism>
<evidence type="ECO:0000256" key="1">
    <source>
        <dbReference type="SAM" id="Coils"/>
    </source>
</evidence>
<keyword evidence="5" id="KW-1185">Reference proteome</keyword>
<evidence type="ECO:0000313" key="5">
    <source>
        <dbReference type="Proteomes" id="UP000315003"/>
    </source>
</evidence>
<accession>A0A517SYF6</accession>
<reference evidence="4 5" key="1">
    <citation type="submission" date="2019-02" db="EMBL/GenBank/DDBJ databases">
        <title>Deep-cultivation of Planctomycetes and their phenomic and genomic characterization uncovers novel biology.</title>
        <authorList>
            <person name="Wiegand S."/>
            <person name="Jogler M."/>
            <person name="Boedeker C."/>
            <person name="Pinto D."/>
            <person name="Vollmers J."/>
            <person name="Rivas-Marin E."/>
            <person name="Kohn T."/>
            <person name="Peeters S.H."/>
            <person name="Heuer A."/>
            <person name="Rast P."/>
            <person name="Oberbeckmann S."/>
            <person name="Bunk B."/>
            <person name="Jeske O."/>
            <person name="Meyerdierks A."/>
            <person name="Storesund J.E."/>
            <person name="Kallscheuer N."/>
            <person name="Luecker S."/>
            <person name="Lage O.M."/>
            <person name="Pohl T."/>
            <person name="Merkel B.J."/>
            <person name="Hornburger P."/>
            <person name="Mueller R.-W."/>
            <person name="Bruemmer F."/>
            <person name="Labrenz M."/>
            <person name="Spormann A.M."/>
            <person name="Op den Camp H."/>
            <person name="Overmann J."/>
            <person name="Amann R."/>
            <person name="Jetten M.S.M."/>
            <person name="Mascher T."/>
            <person name="Medema M.H."/>
            <person name="Devos D.P."/>
            <person name="Kaster A.-K."/>
            <person name="Ovreas L."/>
            <person name="Rohde M."/>
            <person name="Galperin M.Y."/>
            <person name="Jogler C."/>
        </authorList>
    </citation>
    <scope>NUCLEOTIDE SEQUENCE [LARGE SCALE GENOMIC DNA]</scope>
    <source>
        <strain evidence="4 5">SV_7m_r</strain>
    </source>
</reference>
<sequence precursor="true">MRFPLAFNGQTACRNVVMWLGLFTFAAQATAQEPAEKSLSGTDVQGKEKPAAGTEQARRKLALLREKEIREDRQREEETALKRRFEEVEAAIAKLAKRFEELEAIKREAPEEGKEQRALAREFEELATVKAHLVEEQKKLQVYLARLELQRRQRVDSLGVDNKIQRVRSEEQEEREEIESQERREQQERREIEMREREERREIEAREMHEREMHEREMHEREMHEREMHEREMHEREMHEREMHEREMHEREMHEREIHEREMHDREMHERPERFHREQQMHAESRELELEHQRLDLKRKAMELELIELELIRKKLELKLLEKEVSNQFQSDSRKAGMALLDRLLLYKKQQPDQAIEILKRTLDQTKDPLLRIEIGQRLGYTLLTADKGDEAASIMLQLLRDHK</sequence>
<feature type="compositionally biased region" description="Basic and acidic residues" evidence="2">
    <location>
        <begin position="178"/>
        <end position="201"/>
    </location>
</feature>
<name>A0A517SYF6_9BACT</name>
<proteinExistence type="predicted"/>
<dbReference type="EMBL" id="CP036272">
    <property type="protein sequence ID" value="QDT61177.1"/>
    <property type="molecule type" value="Genomic_DNA"/>
</dbReference>
<dbReference type="RefSeq" id="WP_145274966.1">
    <property type="nucleotide sequence ID" value="NZ_CP036272.1"/>
</dbReference>
<keyword evidence="3" id="KW-0732">Signal</keyword>
<feature type="coiled-coil region" evidence="1">
    <location>
        <begin position="285"/>
        <end position="324"/>
    </location>
</feature>
<feature type="coiled-coil region" evidence="1">
    <location>
        <begin position="78"/>
        <end position="105"/>
    </location>
</feature>
<evidence type="ECO:0000256" key="2">
    <source>
        <dbReference type="SAM" id="MobiDB-lite"/>
    </source>
</evidence>
<protein>
    <submittedName>
        <fullName evidence="4">Uncharacterized protein</fullName>
    </submittedName>
</protein>
<gene>
    <name evidence="4" type="ORF">SV7mr_37090</name>
</gene>
<evidence type="ECO:0000256" key="3">
    <source>
        <dbReference type="SAM" id="SignalP"/>
    </source>
</evidence>